<evidence type="ECO:0000256" key="1">
    <source>
        <dbReference type="ARBA" id="ARBA00004571"/>
    </source>
</evidence>
<evidence type="ECO:0000256" key="12">
    <source>
        <dbReference type="ARBA" id="ARBA00023170"/>
    </source>
</evidence>
<dbReference type="InterPro" id="IPR039426">
    <property type="entry name" value="TonB-dep_rcpt-like"/>
</dbReference>
<evidence type="ECO:0000313" key="21">
    <source>
        <dbReference type="Proteomes" id="UP001617669"/>
    </source>
</evidence>
<keyword evidence="8" id="KW-0408">Iron</keyword>
<keyword evidence="3 14" id="KW-0813">Transport</keyword>
<feature type="signal peptide" evidence="17">
    <location>
        <begin position="1"/>
        <end position="27"/>
    </location>
</feature>
<organism evidence="20 21">
    <name type="scientific">Methylobacillus methanolivorans</name>
    <dbReference type="NCBI Taxonomy" id="1848927"/>
    <lineage>
        <taxon>Bacteria</taxon>
        <taxon>Pseudomonadati</taxon>
        <taxon>Pseudomonadota</taxon>
        <taxon>Betaproteobacteria</taxon>
        <taxon>Nitrosomonadales</taxon>
        <taxon>Methylophilaceae</taxon>
        <taxon>Methylobacillus</taxon>
    </lineage>
</organism>
<evidence type="ECO:0000256" key="6">
    <source>
        <dbReference type="ARBA" id="ARBA00022692"/>
    </source>
</evidence>
<evidence type="ECO:0000256" key="4">
    <source>
        <dbReference type="ARBA" id="ARBA00022452"/>
    </source>
</evidence>
<evidence type="ECO:0000256" key="17">
    <source>
        <dbReference type="SAM" id="SignalP"/>
    </source>
</evidence>
<accession>A0ABW8GPE4</accession>
<evidence type="ECO:0000313" key="20">
    <source>
        <dbReference type="EMBL" id="MFJ5447238.1"/>
    </source>
</evidence>
<evidence type="ECO:0000256" key="16">
    <source>
        <dbReference type="SAM" id="MobiDB-lite"/>
    </source>
</evidence>
<proteinExistence type="inferred from homology"/>
<keyword evidence="10 15" id="KW-0798">TonB box</keyword>
<evidence type="ECO:0000259" key="19">
    <source>
        <dbReference type="Pfam" id="PF07715"/>
    </source>
</evidence>
<dbReference type="PANTHER" id="PTHR32552">
    <property type="entry name" value="FERRICHROME IRON RECEPTOR-RELATED"/>
    <property type="match status" value="1"/>
</dbReference>
<comment type="subcellular location">
    <subcellularLocation>
        <location evidence="1 14">Cell outer membrane</location>
        <topology evidence="1 14">Multi-pass membrane protein</topology>
    </subcellularLocation>
</comment>
<evidence type="ECO:0000259" key="18">
    <source>
        <dbReference type="Pfam" id="PF00593"/>
    </source>
</evidence>
<comment type="caution">
    <text evidence="20">The sequence shown here is derived from an EMBL/GenBank/DDBJ whole genome shotgun (WGS) entry which is preliminary data.</text>
</comment>
<keyword evidence="21" id="KW-1185">Reference proteome</keyword>
<evidence type="ECO:0000256" key="9">
    <source>
        <dbReference type="ARBA" id="ARBA00023065"/>
    </source>
</evidence>
<feature type="compositionally biased region" description="Polar residues" evidence="16">
    <location>
        <begin position="401"/>
        <end position="412"/>
    </location>
</feature>
<protein>
    <submittedName>
        <fullName evidence="20">TonB-dependent receptor</fullName>
    </submittedName>
</protein>
<dbReference type="RefSeq" id="WP_400883943.1">
    <property type="nucleotide sequence ID" value="NZ_JBIWXY010000004.1"/>
</dbReference>
<keyword evidence="11 14" id="KW-0472">Membrane</keyword>
<feature type="domain" description="TonB-dependent receptor-like beta-barrel" evidence="18">
    <location>
        <begin position="239"/>
        <end position="702"/>
    </location>
</feature>
<sequence length="733" mass="79956">MQNIKKDQVVKPIVAAVTLMFTGAAWAVEEGGALPELQVETKKSTGYKAEKSASQKFTAPLIDTPKTVTVITEALIKDTGSNTFKEALRTTPGITFGGGEGGVAVGDRPFIRGFDAFQSMYVDGLRDLGAQQREVFAIEQMEVIKGPSGAYDGRGSAGGSINIVTKQAKAGNFTTGSVGVGSDRYRRATFDGNYMLGDDAAIRLVGMHHGADTPGRDNVDVKRWGFMPSITLGLNGPTSLTASWYHHETDDVPDWGLPYRQLANNDGGTPFGRPVGKKDAWYGVNGRDFHETSADIGNLAFKHSFSDDVVLRNTTRYSLTSNKYVLSRPNVYISGGTITPEGMVNRSQFVSRGMQTTALANLTDISVVFDTGYIKHNLNAGIEISREESENRSYADGNLGANGTTDMNNPNPDVSYATVTRNNFPGFEGRTVNKSAYVFDSMELTEKWLLNAGVRYDRYRSEIQNRDVGTGVKTTDFENDEGFFNYQLGIVYKVQPNASVYASYATSSSPVGLAMGDYNYGGTQLIAGTQDLSPERSKSFEVGTKWNVLEDLSLSAAIFHIRKNNARAVVPGGNYSNLGEVESKGIELGIAGKVTDKWQVFGGYTYLDAEQTKAGTVPDVNTPGSLESQGKQLHGIAKNSASLWTTYKVLPNLTLGGGAFYMDKVYANPANTAYVPSYVRWDAMASYKINENFDLQLNIQNLTDKRYFDTTYFRHYAVVAPGRVGFVTLNFKF</sequence>
<keyword evidence="5" id="KW-0410">Iron transport</keyword>
<evidence type="ECO:0000256" key="5">
    <source>
        <dbReference type="ARBA" id="ARBA00022496"/>
    </source>
</evidence>
<gene>
    <name evidence="20" type="ORF">ACIKP9_13435</name>
</gene>
<evidence type="ECO:0000256" key="10">
    <source>
        <dbReference type="ARBA" id="ARBA00023077"/>
    </source>
</evidence>
<dbReference type="InterPro" id="IPR010105">
    <property type="entry name" value="TonB_sidphr_rcpt"/>
</dbReference>
<dbReference type="Gene3D" id="2.40.170.20">
    <property type="entry name" value="TonB-dependent receptor, beta-barrel domain"/>
    <property type="match status" value="1"/>
</dbReference>
<reference evidence="20 21" key="1">
    <citation type="submission" date="2024-11" db="EMBL/GenBank/DDBJ databases">
        <authorList>
            <person name="Kaparullina E.N."/>
            <person name="Delegan Y.A."/>
            <person name="Doronina N.V."/>
        </authorList>
    </citation>
    <scope>NUCLEOTIDE SEQUENCE [LARGE SCALE GENOMIC DNA]</scope>
    <source>
        <strain evidence="20 21">7sh_L</strain>
    </source>
</reference>
<dbReference type="Pfam" id="PF07715">
    <property type="entry name" value="Plug"/>
    <property type="match status" value="1"/>
</dbReference>
<keyword evidence="6 14" id="KW-0812">Transmembrane</keyword>
<feature type="domain" description="TonB-dependent receptor plug" evidence="19">
    <location>
        <begin position="61"/>
        <end position="159"/>
    </location>
</feature>
<dbReference type="PROSITE" id="PS52016">
    <property type="entry name" value="TONB_DEPENDENT_REC_3"/>
    <property type="match status" value="1"/>
</dbReference>
<keyword evidence="13 14" id="KW-0998">Cell outer membrane</keyword>
<dbReference type="Gene3D" id="2.170.130.10">
    <property type="entry name" value="TonB-dependent receptor, plug domain"/>
    <property type="match status" value="1"/>
</dbReference>
<evidence type="ECO:0000256" key="14">
    <source>
        <dbReference type="PROSITE-ProRule" id="PRU01360"/>
    </source>
</evidence>
<keyword evidence="9" id="KW-0406">Ion transport</keyword>
<dbReference type="InterPro" id="IPR012910">
    <property type="entry name" value="Plug_dom"/>
</dbReference>
<evidence type="ECO:0000256" key="3">
    <source>
        <dbReference type="ARBA" id="ARBA00022448"/>
    </source>
</evidence>
<evidence type="ECO:0000256" key="8">
    <source>
        <dbReference type="ARBA" id="ARBA00023004"/>
    </source>
</evidence>
<dbReference type="InterPro" id="IPR000531">
    <property type="entry name" value="Beta-barrel_TonB"/>
</dbReference>
<name>A0ABW8GPE4_9PROT</name>
<evidence type="ECO:0000256" key="13">
    <source>
        <dbReference type="ARBA" id="ARBA00023237"/>
    </source>
</evidence>
<dbReference type="InterPro" id="IPR036942">
    <property type="entry name" value="Beta-barrel_TonB_sf"/>
</dbReference>
<evidence type="ECO:0000256" key="7">
    <source>
        <dbReference type="ARBA" id="ARBA00022729"/>
    </source>
</evidence>
<dbReference type="SUPFAM" id="SSF56935">
    <property type="entry name" value="Porins"/>
    <property type="match status" value="1"/>
</dbReference>
<dbReference type="Proteomes" id="UP001617669">
    <property type="component" value="Unassembled WGS sequence"/>
</dbReference>
<keyword evidence="4 14" id="KW-1134">Transmembrane beta strand</keyword>
<dbReference type="Pfam" id="PF00593">
    <property type="entry name" value="TonB_dep_Rec_b-barrel"/>
    <property type="match status" value="1"/>
</dbReference>
<comment type="similarity">
    <text evidence="2 14 15">Belongs to the TonB-dependent receptor family.</text>
</comment>
<evidence type="ECO:0000256" key="2">
    <source>
        <dbReference type="ARBA" id="ARBA00009810"/>
    </source>
</evidence>
<feature type="chain" id="PRO_5046756172" evidence="17">
    <location>
        <begin position="28"/>
        <end position="733"/>
    </location>
</feature>
<dbReference type="EMBL" id="JBIWXY010000004">
    <property type="protein sequence ID" value="MFJ5447238.1"/>
    <property type="molecule type" value="Genomic_DNA"/>
</dbReference>
<feature type="region of interest" description="Disordered" evidence="16">
    <location>
        <begin position="387"/>
        <end position="412"/>
    </location>
</feature>
<keyword evidence="12 20" id="KW-0675">Receptor</keyword>
<dbReference type="InterPro" id="IPR037066">
    <property type="entry name" value="Plug_dom_sf"/>
</dbReference>
<keyword evidence="7 17" id="KW-0732">Signal</keyword>
<evidence type="ECO:0000256" key="15">
    <source>
        <dbReference type="RuleBase" id="RU003357"/>
    </source>
</evidence>
<dbReference type="PANTHER" id="PTHR32552:SF89">
    <property type="entry name" value="CATECHOLATE SIDEROPHORE RECEPTOR FIU"/>
    <property type="match status" value="1"/>
</dbReference>
<dbReference type="NCBIfam" id="TIGR01783">
    <property type="entry name" value="TonB-siderophor"/>
    <property type="match status" value="1"/>
</dbReference>
<dbReference type="CDD" id="cd01347">
    <property type="entry name" value="ligand_gated_channel"/>
    <property type="match status" value="1"/>
</dbReference>
<evidence type="ECO:0000256" key="11">
    <source>
        <dbReference type="ARBA" id="ARBA00023136"/>
    </source>
</evidence>